<evidence type="ECO:0000313" key="2">
    <source>
        <dbReference type="Proteomes" id="UP000645217"/>
    </source>
</evidence>
<organism evidence="1 2">
    <name type="scientific">Sphaerisporangium melleum</name>
    <dbReference type="NCBI Taxonomy" id="321316"/>
    <lineage>
        <taxon>Bacteria</taxon>
        <taxon>Bacillati</taxon>
        <taxon>Actinomycetota</taxon>
        <taxon>Actinomycetes</taxon>
        <taxon>Streptosporangiales</taxon>
        <taxon>Streptosporangiaceae</taxon>
        <taxon>Sphaerisporangium</taxon>
    </lineage>
</organism>
<sequence>MRVSCSTEPTALAIVISSPSSTHATPSAATIRVWNPDHGNRSSRAGTRLLTPFTMVTKRSDQ</sequence>
<gene>
    <name evidence="1" type="ORF">GCM10007964_39940</name>
</gene>
<dbReference type="Proteomes" id="UP000645217">
    <property type="component" value="Unassembled WGS sequence"/>
</dbReference>
<evidence type="ECO:0000313" key="1">
    <source>
        <dbReference type="EMBL" id="GGK93482.1"/>
    </source>
</evidence>
<keyword evidence="2" id="KW-1185">Reference proteome</keyword>
<dbReference type="EMBL" id="BMNT01000021">
    <property type="protein sequence ID" value="GGK93482.1"/>
    <property type="molecule type" value="Genomic_DNA"/>
</dbReference>
<proteinExistence type="predicted"/>
<protein>
    <submittedName>
        <fullName evidence="1">Uncharacterized protein</fullName>
    </submittedName>
</protein>
<dbReference type="AlphaFoldDB" id="A0A917R7L9"/>
<comment type="caution">
    <text evidence="1">The sequence shown here is derived from an EMBL/GenBank/DDBJ whole genome shotgun (WGS) entry which is preliminary data.</text>
</comment>
<reference evidence="1" key="1">
    <citation type="journal article" date="2014" name="Int. J. Syst. Evol. Microbiol.">
        <title>Complete genome sequence of Corynebacterium casei LMG S-19264T (=DSM 44701T), isolated from a smear-ripened cheese.</title>
        <authorList>
            <consortium name="US DOE Joint Genome Institute (JGI-PGF)"/>
            <person name="Walter F."/>
            <person name="Albersmeier A."/>
            <person name="Kalinowski J."/>
            <person name="Ruckert C."/>
        </authorList>
    </citation>
    <scope>NUCLEOTIDE SEQUENCE</scope>
    <source>
        <strain evidence="1">JCM 13064</strain>
    </source>
</reference>
<reference evidence="1" key="2">
    <citation type="submission" date="2020-09" db="EMBL/GenBank/DDBJ databases">
        <authorList>
            <person name="Sun Q."/>
            <person name="Ohkuma M."/>
        </authorList>
    </citation>
    <scope>NUCLEOTIDE SEQUENCE</scope>
    <source>
        <strain evidence="1">JCM 13064</strain>
    </source>
</reference>
<accession>A0A917R7L9</accession>
<name>A0A917R7L9_9ACTN</name>